<dbReference type="EnsemblMetazoa" id="PPAI003031-RA">
    <property type="protein sequence ID" value="PPAI003031-PA"/>
    <property type="gene ID" value="PPAI003031"/>
</dbReference>
<dbReference type="VEuPathDB" id="VectorBase:PPAI003031"/>
<protein>
    <submittedName>
        <fullName evidence="1">Uncharacterized protein</fullName>
    </submittedName>
</protein>
<keyword evidence="2" id="KW-1185">Reference proteome</keyword>
<proteinExistence type="predicted"/>
<evidence type="ECO:0000313" key="1">
    <source>
        <dbReference type="EnsemblMetazoa" id="PPAI003031-PA"/>
    </source>
</evidence>
<name>A0A1B0D6C2_PHLPP</name>
<organism evidence="1 2">
    <name type="scientific">Phlebotomus papatasi</name>
    <name type="common">Sandfly</name>
    <dbReference type="NCBI Taxonomy" id="29031"/>
    <lineage>
        <taxon>Eukaryota</taxon>
        <taxon>Metazoa</taxon>
        <taxon>Ecdysozoa</taxon>
        <taxon>Arthropoda</taxon>
        <taxon>Hexapoda</taxon>
        <taxon>Insecta</taxon>
        <taxon>Pterygota</taxon>
        <taxon>Neoptera</taxon>
        <taxon>Endopterygota</taxon>
        <taxon>Diptera</taxon>
        <taxon>Nematocera</taxon>
        <taxon>Psychodoidea</taxon>
        <taxon>Psychodidae</taxon>
        <taxon>Phlebotomus</taxon>
        <taxon>Phlebotomus</taxon>
    </lineage>
</organism>
<accession>A0A1B0D6C2</accession>
<dbReference type="Proteomes" id="UP000092462">
    <property type="component" value="Unassembled WGS sequence"/>
</dbReference>
<dbReference type="EMBL" id="AJVK01012027">
    <property type="status" value="NOT_ANNOTATED_CDS"/>
    <property type="molecule type" value="Genomic_DNA"/>
</dbReference>
<sequence>MSHYPWELSWHLPMWVR</sequence>
<evidence type="ECO:0000313" key="2">
    <source>
        <dbReference type="Proteomes" id="UP000092462"/>
    </source>
</evidence>
<reference evidence="1" key="1">
    <citation type="submission" date="2022-08" db="UniProtKB">
        <authorList>
            <consortium name="EnsemblMetazoa"/>
        </authorList>
    </citation>
    <scope>IDENTIFICATION</scope>
    <source>
        <strain evidence="1">Israel</strain>
    </source>
</reference>
<dbReference type="AlphaFoldDB" id="A0A1B0D6C2"/>